<organism evidence="5">
    <name type="scientific">Microvirga ossetica</name>
    <dbReference type="NCBI Taxonomy" id="1882682"/>
    <lineage>
        <taxon>Bacteria</taxon>
        <taxon>Pseudomonadati</taxon>
        <taxon>Pseudomonadota</taxon>
        <taxon>Alphaproteobacteria</taxon>
        <taxon>Hyphomicrobiales</taxon>
        <taxon>Methylobacteriaceae</taxon>
        <taxon>Microvirga</taxon>
    </lineage>
</organism>
<dbReference type="SUPFAM" id="SSF46689">
    <property type="entry name" value="Homeodomain-like"/>
    <property type="match status" value="1"/>
</dbReference>
<dbReference type="PRINTS" id="PR00032">
    <property type="entry name" value="HTHARAC"/>
</dbReference>
<dbReference type="AlphaFoldDB" id="A0A1B2EA67"/>
<evidence type="ECO:0000313" key="5">
    <source>
        <dbReference type="EMBL" id="ANY76870.1"/>
    </source>
</evidence>
<keyword evidence="3" id="KW-0804">Transcription</keyword>
<dbReference type="InterPro" id="IPR009057">
    <property type="entry name" value="Homeodomain-like_sf"/>
</dbReference>
<evidence type="ECO:0000259" key="4">
    <source>
        <dbReference type="PROSITE" id="PS01124"/>
    </source>
</evidence>
<reference evidence="5" key="1">
    <citation type="submission" date="2016-07" db="EMBL/GenBank/DDBJ databases">
        <title>Microvirga ossetica sp. nov. a new species of rhizobia isolated from root nodules of the legume species Vicia alpestris Steven originated from North Ossetia region in the Caucasus.</title>
        <authorList>
            <person name="Safronova V.I."/>
            <person name="Kuznetsova I.G."/>
            <person name="Sazanova A.L."/>
            <person name="Belimov A."/>
            <person name="Andronov E."/>
            <person name="Osledkin Y.S."/>
            <person name="Onishchuk O.P."/>
            <person name="Kurchak O.N."/>
            <person name="Shaposhnikov A.I."/>
            <person name="Willems A."/>
            <person name="Tikhonovich I.A."/>
        </authorList>
    </citation>
    <scope>NUCLEOTIDE SEQUENCE [LARGE SCALE GENOMIC DNA]</scope>
    <source>
        <strain evidence="5">V5/3M</strain>
    </source>
</reference>
<dbReference type="SMART" id="SM00342">
    <property type="entry name" value="HTH_ARAC"/>
    <property type="match status" value="1"/>
</dbReference>
<name>A0A1B2EA67_9HYPH</name>
<dbReference type="Pfam" id="PF12833">
    <property type="entry name" value="HTH_18"/>
    <property type="match status" value="1"/>
</dbReference>
<dbReference type="InterPro" id="IPR018060">
    <property type="entry name" value="HTH_AraC"/>
</dbReference>
<dbReference type="EMBL" id="CP016616">
    <property type="protein sequence ID" value="ANY76870.1"/>
    <property type="molecule type" value="Genomic_DNA"/>
</dbReference>
<accession>A0A1B2EA67</accession>
<feature type="domain" description="HTH araC/xylS-type" evidence="4">
    <location>
        <begin position="201"/>
        <end position="299"/>
    </location>
</feature>
<dbReference type="RefSeq" id="WP_099507851.1">
    <property type="nucleotide sequence ID" value="NZ_CP016616.1"/>
</dbReference>
<dbReference type="PANTHER" id="PTHR43280:SF32">
    <property type="entry name" value="TRANSCRIPTIONAL REGULATORY PROTEIN"/>
    <property type="match status" value="1"/>
</dbReference>
<dbReference type="GO" id="GO:0043565">
    <property type="term" value="F:sequence-specific DNA binding"/>
    <property type="evidence" value="ECO:0007669"/>
    <property type="project" value="InterPro"/>
</dbReference>
<proteinExistence type="predicted"/>
<dbReference type="KEGG" id="moc:BB934_00400"/>
<dbReference type="GO" id="GO:0003700">
    <property type="term" value="F:DNA-binding transcription factor activity"/>
    <property type="evidence" value="ECO:0007669"/>
    <property type="project" value="InterPro"/>
</dbReference>
<keyword evidence="1" id="KW-0805">Transcription regulation</keyword>
<evidence type="ECO:0000256" key="1">
    <source>
        <dbReference type="ARBA" id="ARBA00023015"/>
    </source>
</evidence>
<evidence type="ECO:0000256" key="3">
    <source>
        <dbReference type="ARBA" id="ARBA00023163"/>
    </source>
</evidence>
<sequence length="315" mass="34907">MTARPSLRPRPTKAQTVRAEAIWVAPTAVLHAETIAPSLSEREWVLPGDGGEPRAHAFLILSRGGILRGSEVETELPSPFLLWLPSHGGKTVRIDAGARGYMLSVDDDFLTRTVSSAPEGSLLRPVLNRLILLPSQRLQERADEIAHSFRALAREVRSPDRVSMAILGAHLTVIGLHIWRLAQGDSPAEAGLRGTGHHVLQQFRQLVELRYREHWSVGRYAATLGVTEDRLHAVCVRNAGHPPRALVCDRVIQDACMRLQQMDVPIEQIAFGLGFKDPGYFNRFFKKHVGIPPGVYRRRVKAQRAGSTGSYAAWP</sequence>
<dbReference type="PANTHER" id="PTHR43280">
    <property type="entry name" value="ARAC-FAMILY TRANSCRIPTIONAL REGULATOR"/>
    <property type="match status" value="1"/>
</dbReference>
<gene>
    <name evidence="5" type="ORF">BB934_00400</name>
</gene>
<evidence type="ECO:0000256" key="2">
    <source>
        <dbReference type="ARBA" id="ARBA00023125"/>
    </source>
</evidence>
<dbReference type="PROSITE" id="PS01124">
    <property type="entry name" value="HTH_ARAC_FAMILY_2"/>
    <property type="match status" value="1"/>
</dbReference>
<dbReference type="OrthoDB" id="9814125at2"/>
<protein>
    <recommendedName>
        <fullName evidence="4">HTH araC/xylS-type domain-containing protein</fullName>
    </recommendedName>
</protein>
<dbReference type="Gene3D" id="1.10.10.60">
    <property type="entry name" value="Homeodomain-like"/>
    <property type="match status" value="1"/>
</dbReference>
<dbReference type="InterPro" id="IPR020449">
    <property type="entry name" value="Tscrpt_reg_AraC-type_HTH"/>
</dbReference>
<keyword evidence="2" id="KW-0238">DNA-binding</keyword>